<dbReference type="GO" id="GO:0009697">
    <property type="term" value="P:salicylic acid biosynthetic process"/>
    <property type="evidence" value="ECO:0007669"/>
    <property type="project" value="TreeGrafter"/>
</dbReference>
<proteinExistence type="inferred from homology"/>
<dbReference type="PANTHER" id="PTHR42839:SF1">
    <property type="entry name" value="ISOCHORISMATE SYNTHASE MENF"/>
    <property type="match status" value="1"/>
</dbReference>
<feature type="domain" description="Chorismate-utilising enzyme C-terminal" evidence="6">
    <location>
        <begin position="194"/>
        <end position="447"/>
    </location>
</feature>
<sequence>MNSQSYSSTEQMEANRFRGYRFYTETIEVSTMSALAFFEAGQEQYEGKRMFWQNREKSFTMVGLGHAYVLTADDYKGRFSSIQKDWKALSSQLVNEETAVQPVLFGGFSFDPLNDQPSEWRNFPQAYFAVPTFQLIIKGEQAYVSVHLITKQPNSFMDFEVLRKERDRLIHGAQVSEPKVYQKPQVSEKKELKKDEYMRSIGKVTDVIRAGEVDKVVIARALELRFKEALAPASALYQAANEQPESFLFGLEAGEQFFFGATPERLVKVEQQRALSTCLAGSTPRGQSVEQDEALGQALLNDSKNRSEHQYVVQMIGDVFEEHCSDPRIPQNPKLMKIRDIQHLYTPVEGKLKKGSSLLDLVEALHPTPALGGEPKLQALSLIRSYEPLNRGYYAAPIGWIDAKGDGEFAVAIRSALLDGDKAYLFAGGGIVADSTPEAEYDETWVKFRPMLRVLGGNLHDES</sequence>
<dbReference type="NCBIfam" id="TIGR00543">
    <property type="entry name" value="isochor_syn"/>
    <property type="match status" value="1"/>
</dbReference>
<dbReference type="InterPro" id="IPR005801">
    <property type="entry name" value="ADC_synthase"/>
</dbReference>
<dbReference type="InterPro" id="IPR004561">
    <property type="entry name" value="IsoChor_synthase"/>
</dbReference>
<dbReference type="STRING" id="200991.AUC31_03915"/>
<evidence type="ECO:0000256" key="1">
    <source>
        <dbReference type="ARBA" id="ARBA00000799"/>
    </source>
</evidence>
<name>A0A0U2YIK0_9BACL</name>
<gene>
    <name evidence="7" type="ORF">AUC31_03915</name>
</gene>
<dbReference type="PANTHER" id="PTHR42839">
    <property type="entry name" value="ISOCHORISMATE SYNTHASE ENTC"/>
    <property type="match status" value="1"/>
</dbReference>
<evidence type="ECO:0000256" key="2">
    <source>
        <dbReference type="ARBA" id="ARBA00005297"/>
    </source>
</evidence>
<evidence type="ECO:0000256" key="4">
    <source>
        <dbReference type="ARBA" id="ARBA00023235"/>
    </source>
</evidence>
<dbReference type="AlphaFoldDB" id="A0A0U2YIK0"/>
<keyword evidence="8" id="KW-1185">Reference proteome</keyword>
<evidence type="ECO:0000313" key="7">
    <source>
        <dbReference type="EMBL" id="ALS74458.1"/>
    </source>
</evidence>
<dbReference type="GO" id="GO:0008909">
    <property type="term" value="F:isochorismate synthase activity"/>
    <property type="evidence" value="ECO:0007669"/>
    <property type="project" value="UniProtKB-EC"/>
</dbReference>
<dbReference type="Proteomes" id="UP000067683">
    <property type="component" value="Chromosome"/>
</dbReference>
<protein>
    <recommendedName>
        <fullName evidence="3">isochorismate synthase</fullName>
        <ecNumber evidence="3">5.4.4.2</ecNumber>
    </recommendedName>
    <alternativeName>
        <fullName evidence="5">Isochorismate mutase</fullName>
    </alternativeName>
</protein>
<evidence type="ECO:0000256" key="3">
    <source>
        <dbReference type="ARBA" id="ARBA00012824"/>
    </source>
</evidence>
<accession>A0A0U2YIK0</accession>
<dbReference type="EMBL" id="CP013659">
    <property type="protein sequence ID" value="ALS74458.1"/>
    <property type="molecule type" value="Genomic_DNA"/>
</dbReference>
<dbReference type="PRINTS" id="PR00095">
    <property type="entry name" value="ANTSNTHASEI"/>
</dbReference>
<dbReference type="SUPFAM" id="SSF56322">
    <property type="entry name" value="ADC synthase"/>
    <property type="match status" value="1"/>
</dbReference>
<evidence type="ECO:0000256" key="5">
    <source>
        <dbReference type="ARBA" id="ARBA00041564"/>
    </source>
</evidence>
<dbReference type="Gene3D" id="3.60.120.10">
    <property type="entry name" value="Anthranilate synthase"/>
    <property type="match status" value="1"/>
</dbReference>
<comment type="similarity">
    <text evidence="2">Belongs to the isochorismate synthase family.</text>
</comment>
<dbReference type="EC" id="5.4.4.2" evidence="3"/>
<dbReference type="KEGG" id="prt:AUC31_03915"/>
<dbReference type="OrthoDB" id="9803598at2"/>
<reference evidence="7" key="1">
    <citation type="submission" date="2016-01" db="EMBL/GenBank/DDBJ databases">
        <title>Complete genome of Planococcus rifietoensis type strain M8.</title>
        <authorList>
            <person name="See-Too W.S."/>
        </authorList>
    </citation>
    <scope>NUCLEOTIDE SEQUENCE [LARGE SCALE GENOMIC DNA]</scope>
    <source>
        <strain evidence="7">M8</strain>
    </source>
</reference>
<evidence type="ECO:0000313" key="8">
    <source>
        <dbReference type="Proteomes" id="UP000067683"/>
    </source>
</evidence>
<organism evidence="7 8">
    <name type="scientific">Planococcus rifietoensis</name>
    <dbReference type="NCBI Taxonomy" id="200991"/>
    <lineage>
        <taxon>Bacteria</taxon>
        <taxon>Bacillati</taxon>
        <taxon>Bacillota</taxon>
        <taxon>Bacilli</taxon>
        <taxon>Bacillales</taxon>
        <taxon>Caryophanaceae</taxon>
        <taxon>Planococcus</taxon>
    </lineage>
</organism>
<evidence type="ECO:0000259" key="6">
    <source>
        <dbReference type="Pfam" id="PF00425"/>
    </source>
</evidence>
<comment type="catalytic activity">
    <reaction evidence="1">
        <text>chorismate = isochorismate</text>
        <dbReference type="Rhea" id="RHEA:18985"/>
        <dbReference type="ChEBI" id="CHEBI:29748"/>
        <dbReference type="ChEBI" id="CHEBI:29780"/>
        <dbReference type="EC" id="5.4.4.2"/>
    </reaction>
</comment>
<dbReference type="RefSeq" id="WP_058381165.1">
    <property type="nucleotide sequence ID" value="NZ_CP013659.2"/>
</dbReference>
<dbReference type="InterPro" id="IPR019999">
    <property type="entry name" value="Anth_synth_I-like"/>
</dbReference>
<dbReference type="Pfam" id="PF00425">
    <property type="entry name" value="Chorismate_bind"/>
    <property type="match status" value="1"/>
</dbReference>
<keyword evidence="4" id="KW-0413">Isomerase</keyword>
<dbReference type="InterPro" id="IPR015890">
    <property type="entry name" value="Chorismate_C"/>
</dbReference>